<dbReference type="Gene3D" id="1.10.287.110">
    <property type="entry name" value="DnaJ domain"/>
    <property type="match status" value="1"/>
</dbReference>
<evidence type="ECO:0000259" key="2">
    <source>
        <dbReference type="PROSITE" id="PS50076"/>
    </source>
</evidence>
<dbReference type="Proteomes" id="UP000501253">
    <property type="component" value="Chromosome"/>
</dbReference>
<dbReference type="InterPro" id="IPR036869">
    <property type="entry name" value="J_dom_sf"/>
</dbReference>
<evidence type="ECO:0000256" key="1">
    <source>
        <dbReference type="SAM" id="Coils"/>
    </source>
</evidence>
<keyword evidence="1" id="KW-0175">Coiled coil</keyword>
<evidence type="ECO:0000313" key="3">
    <source>
        <dbReference type="EMBL" id="QJA05433.1"/>
    </source>
</evidence>
<dbReference type="KEGG" id="tmai:FVE67_00905"/>
<keyword evidence="4" id="KW-1185">Reference proteome</keyword>
<dbReference type="AlphaFoldDB" id="A0A6H1WQH3"/>
<organism evidence="3 4">
    <name type="scientific">Thermosulfurimonas marina</name>
    <dbReference type="NCBI Taxonomy" id="2047767"/>
    <lineage>
        <taxon>Bacteria</taxon>
        <taxon>Pseudomonadati</taxon>
        <taxon>Thermodesulfobacteriota</taxon>
        <taxon>Thermodesulfobacteria</taxon>
        <taxon>Thermodesulfobacteriales</taxon>
        <taxon>Thermodesulfobacteriaceae</taxon>
        <taxon>Thermosulfurimonas</taxon>
    </lineage>
</organism>
<sequence>MRKNPFEVLGLSPRIVKELDEESLFRLVKACYRTLQQVYHPDLSSGSGEKALEINLAFEALNLRKNPESFRHWRRAYLRRLSRKTLQRRLEELHLQLGRNERERENLAETFWQSLLSRARQGHLLSPPPQRLRLKIYDIGLQYRLPYPVFGRRAPFKEFLFDEKGRLWIRLPGASDLRAGQSLRLLGGVPREKIEPWLLLEKTPSEGGLLPENFLQAETFKRACLPYLRHEIRPNLYLFSLRPEESSRLYLEGLLLEITPLPPDFKIVTKDLSPLQFCQESEDSSPEKDLPWVY</sequence>
<feature type="domain" description="J" evidence="2">
    <location>
        <begin position="4"/>
        <end position="81"/>
    </location>
</feature>
<protein>
    <submittedName>
        <fullName evidence="3">J domain-containing protein</fullName>
    </submittedName>
</protein>
<evidence type="ECO:0000313" key="4">
    <source>
        <dbReference type="Proteomes" id="UP000501253"/>
    </source>
</evidence>
<gene>
    <name evidence="3" type="ORF">FVE67_00905</name>
</gene>
<dbReference type="PROSITE" id="PS50076">
    <property type="entry name" value="DNAJ_2"/>
    <property type="match status" value="1"/>
</dbReference>
<dbReference type="SMART" id="SM00271">
    <property type="entry name" value="DnaJ"/>
    <property type="match status" value="1"/>
</dbReference>
<dbReference type="EMBL" id="CP042909">
    <property type="protein sequence ID" value="QJA05433.1"/>
    <property type="molecule type" value="Genomic_DNA"/>
</dbReference>
<feature type="coiled-coil region" evidence="1">
    <location>
        <begin position="83"/>
        <end position="110"/>
    </location>
</feature>
<dbReference type="SUPFAM" id="SSF46565">
    <property type="entry name" value="Chaperone J-domain"/>
    <property type="match status" value="1"/>
</dbReference>
<dbReference type="RefSeq" id="WP_168718799.1">
    <property type="nucleotide sequence ID" value="NZ_CP042909.1"/>
</dbReference>
<accession>A0A6H1WQH3</accession>
<name>A0A6H1WQH3_9BACT</name>
<dbReference type="CDD" id="cd06257">
    <property type="entry name" value="DnaJ"/>
    <property type="match status" value="1"/>
</dbReference>
<reference evidence="3 4" key="1">
    <citation type="submission" date="2019-08" db="EMBL/GenBank/DDBJ databases">
        <title>Complete genome sequence of Thermosulfurimonas marina SU872T, an anaerobic thermophilic chemolithoautotrophic bacterium isolated from a shallow marine hydrothermal vent.</title>
        <authorList>
            <person name="Allioux M."/>
            <person name="Jebbar M."/>
            <person name="Slobodkina G."/>
            <person name="Slobodkin A."/>
            <person name="Moalic Y."/>
            <person name="Frolova A."/>
            <person name="Shao Z."/>
            <person name="Alain K."/>
        </authorList>
    </citation>
    <scope>NUCLEOTIDE SEQUENCE [LARGE SCALE GENOMIC DNA]</scope>
    <source>
        <strain evidence="3 4">SU872</strain>
    </source>
</reference>
<dbReference type="InterPro" id="IPR001623">
    <property type="entry name" value="DnaJ_domain"/>
</dbReference>
<proteinExistence type="predicted"/>